<dbReference type="InterPro" id="IPR003406">
    <property type="entry name" value="Glyco_trans_14"/>
</dbReference>
<evidence type="ECO:0000256" key="15">
    <source>
        <dbReference type="ARBA" id="ARBA00023136"/>
    </source>
</evidence>
<dbReference type="Proteomes" id="UP001283361">
    <property type="component" value="Unassembled WGS sequence"/>
</dbReference>
<evidence type="ECO:0000256" key="17">
    <source>
        <dbReference type="ARBA" id="ARBA00023180"/>
    </source>
</evidence>
<evidence type="ECO:0000256" key="13">
    <source>
        <dbReference type="ARBA" id="ARBA00022989"/>
    </source>
</evidence>
<keyword evidence="14" id="KW-0333">Golgi apparatus</keyword>
<keyword evidence="11" id="KW-0256">Endoplasmic reticulum</keyword>
<dbReference type="Pfam" id="PF01822">
    <property type="entry name" value="WSC"/>
    <property type="match status" value="1"/>
</dbReference>
<dbReference type="InterPro" id="IPR043538">
    <property type="entry name" value="XYLT"/>
</dbReference>
<comment type="similarity">
    <text evidence="5">Belongs to the glycosyltransferase 14 family. XylT subfamily.</text>
</comment>
<dbReference type="PROSITE" id="PS51212">
    <property type="entry name" value="WSC"/>
    <property type="match status" value="1"/>
</dbReference>
<evidence type="ECO:0000256" key="18">
    <source>
        <dbReference type="ARBA" id="ARBA00042865"/>
    </source>
</evidence>
<comment type="subcellular location">
    <subcellularLocation>
        <location evidence="2">Endoplasmic reticulum membrane</location>
        <topology evidence="2">Single-pass type II membrane protein</topology>
    </subcellularLocation>
    <subcellularLocation>
        <location evidence="1">Golgi apparatus membrane</location>
        <topology evidence="1">Single-pass type II membrane protein</topology>
    </subcellularLocation>
</comment>
<comment type="pathway">
    <text evidence="3">Glycan metabolism; chondroitin sulfate biosynthesis.</text>
</comment>
<keyword evidence="16" id="KW-1015">Disulfide bond</keyword>
<dbReference type="GO" id="GO:0015012">
    <property type="term" value="P:heparan sulfate proteoglycan biosynthetic process"/>
    <property type="evidence" value="ECO:0007669"/>
    <property type="project" value="TreeGrafter"/>
</dbReference>
<evidence type="ECO:0000256" key="10">
    <source>
        <dbReference type="ARBA" id="ARBA00022723"/>
    </source>
</evidence>
<dbReference type="SMART" id="SM00321">
    <property type="entry name" value="WSC"/>
    <property type="match status" value="1"/>
</dbReference>
<dbReference type="EMBL" id="JAWDGP010003891">
    <property type="protein sequence ID" value="KAK3769746.1"/>
    <property type="molecule type" value="Genomic_DNA"/>
</dbReference>
<comment type="pathway">
    <text evidence="4">Glycan metabolism; heparan sulfate biosynthesis.</text>
</comment>
<evidence type="ECO:0000256" key="5">
    <source>
        <dbReference type="ARBA" id="ARBA00010195"/>
    </source>
</evidence>
<evidence type="ECO:0000256" key="14">
    <source>
        <dbReference type="ARBA" id="ARBA00023034"/>
    </source>
</evidence>
<name>A0AAE0ZIW6_9GAST</name>
<evidence type="ECO:0000256" key="19">
    <source>
        <dbReference type="ARBA" id="ARBA00047847"/>
    </source>
</evidence>
<dbReference type="GO" id="GO:0030158">
    <property type="term" value="F:protein xylosyltransferase activity"/>
    <property type="evidence" value="ECO:0007669"/>
    <property type="project" value="UniProtKB-EC"/>
</dbReference>
<keyword evidence="8" id="KW-0808">Transferase</keyword>
<dbReference type="GO" id="GO:0000139">
    <property type="term" value="C:Golgi membrane"/>
    <property type="evidence" value="ECO:0007669"/>
    <property type="project" value="UniProtKB-SubCell"/>
</dbReference>
<feature type="region of interest" description="Disordered" evidence="20">
    <location>
        <begin position="871"/>
        <end position="898"/>
    </location>
</feature>
<keyword evidence="10" id="KW-0479">Metal-binding</keyword>
<dbReference type="InterPro" id="IPR024448">
    <property type="entry name" value="XylT_C"/>
</dbReference>
<evidence type="ECO:0000256" key="7">
    <source>
        <dbReference type="ARBA" id="ARBA00022676"/>
    </source>
</evidence>
<gene>
    <name evidence="23" type="ORF">RRG08_062086</name>
</gene>
<dbReference type="Pfam" id="PF12529">
    <property type="entry name" value="Xylo_C"/>
    <property type="match status" value="1"/>
</dbReference>
<dbReference type="AlphaFoldDB" id="A0AAE0ZIW6"/>
<dbReference type="InterPro" id="IPR002889">
    <property type="entry name" value="WSC_carb-bd"/>
</dbReference>
<proteinExistence type="inferred from homology"/>
<feature type="chain" id="PRO_5042105087" description="protein xylosyltransferase" evidence="21">
    <location>
        <begin position="19"/>
        <end position="898"/>
    </location>
</feature>
<evidence type="ECO:0000256" key="16">
    <source>
        <dbReference type="ARBA" id="ARBA00023157"/>
    </source>
</evidence>
<comment type="catalytic activity">
    <reaction evidence="19">
        <text>UDP-alpha-D-xylose + L-seryl-[protein] = 3-O-(beta-D-xylosyl)-L-seryl-[protein] + UDP + H(+)</text>
        <dbReference type="Rhea" id="RHEA:50192"/>
        <dbReference type="Rhea" id="RHEA-COMP:9863"/>
        <dbReference type="Rhea" id="RHEA-COMP:12567"/>
        <dbReference type="ChEBI" id="CHEBI:15378"/>
        <dbReference type="ChEBI" id="CHEBI:29999"/>
        <dbReference type="ChEBI" id="CHEBI:57632"/>
        <dbReference type="ChEBI" id="CHEBI:58223"/>
        <dbReference type="ChEBI" id="CHEBI:132085"/>
        <dbReference type="EC" id="2.4.2.26"/>
    </reaction>
</comment>
<keyword evidence="9" id="KW-0812">Transmembrane</keyword>
<feature type="signal peptide" evidence="21">
    <location>
        <begin position="1"/>
        <end position="18"/>
    </location>
</feature>
<dbReference type="GO" id="GO:0046872">
    <property type="term" value="F:metal ion binding"/>
    <property type="evidence" value="ECO:0007669"/>
    <property type="project" value="UniProtKB-KW"/>
</dbReference>
<evidence type="ECO:0000256" key="20">
    <source>
        <dbReference type="SAM" id="MobiDB-lite"/>
    </source>
</evidence>
<evidence type="ECO:0000256" key="12">
    <source>
        <dbReference type="ARBA" id="ARBA00022968"/>
    </source>
</evidence>
<evidence type="ECO:0000256" key="9">
    <source>
        <dbReference type="ARBA" id="ARBA00022692"/>
    </source>
</evidence>
<keyword evidence="12" id="KW-0735">Signal-anchor</keyword>
<evidence type="ECO:0000313" key="24">
    <source>
        <dbReference type="Proteomes" id="UP001283361"/>
    </source>
</evidence>
<sequence length="898" mass="102051">MHHFSLCFYLIIIGQCPPHQELQCPGWQRAAQTIPNKHRGVDSNQQGHAAAADDNPAQIHVEPDEEVTGGVKLDQSKDEAHQVKFSPACDVTAKDVASAIRRAKSLQCKQEIADVFCQQQAGQLYSLQLPNYCPNKGTDKGHYYGCYRDSSTHRDLEGGMEELSNNSPQECMDHCYRSGMKYAGLQFIKECWCGNQYGHHGARLEEAHCQSTCPGNASETCGAYLSNRIFGTGVQEVTREEAPLKHRALNETEQRVKIVFVLTVNGRAIRQVARLLRVIYSPDHFYYIHVDKRQEFLYRQLLPLQERLPNVMLTQLRFSTIWGGASLLQAHLAFLTELFQKRPKWNWDYYINLSESDYPVKSVTDLVEYLTAYKGINFLRSFGKNVPRFIKKQGLDQTFHECENHLWRVGPRPLPSGVVFDGGSDWIGLWREFAYYAVFSQDELVTGLKKYYKYSLLPVESYFHMVLQNSKFCGQSTDNNLHLTNWRRKQGCKCQYKHVVDWCGCSPNDLKISDIEKLISFDRKPMFFARKFEAIVDQAVINMVDKTLHGYLYGAMPAQNSYWQNVYHHLDKSTKVSDSALTLYTSAMRRSLMFISQTASDCFTGSDPLTPVKLLEASVYNEADHFHGILALFHAELRATNQLVTVEALVQPKQYYTMVDAKGAGRRLQGLEVGTDFDMKELLFRNYGNLMGPYDEISMRHEWKPGPELTASLAWVDPTNVVAASYDVHIPSSHFVSHQRPILRAPLRPGIWTACVMINLHLVARVQFLVTPLTLHKGQPISISRALETHSGPRGNQYTSTDFSEFLPNLGLSQSLELSEEARINGQLSGRQLDSWVDQLAELFWPLHFACIVGGSSTSSCPSIPQCQNTYWSSRSPDPKSDLRYVGDKLPVHLPPDR</sequence>
<reference evidence="23" key="1">
    <citation type="journal article" date="2023" name="G3 (Bethesda)">
        <title>A reference genome for the long-term kleptoplast-retaining sea slug Elysia crispata morphotype clarki.</title>
        <authorList>
            <person name="Eastman K.E."/>
            <person name="Pendleton A.L."/>
            <person name="Shaikh M.A."/>
            <person name="Suttiyut T."/>
            <person name="Ogas R."/>
            <person name="Tomko P."/>
            <person name="Gavelis G."/>
            <person name="Widhalm J.R."/>
            <person name="Wisecaver J.H."/>
        </authorList>
    </citation>
    <scope>NUCLEOTIDE SEQUENCE</scope>
    <source>
        <strain evidence="23">ECLA1</strain>
    </source>
</reference>
<keyword evidence="13" id="KW-1133">Transmembrane helix</keyword>
<feature type="domain" description="WSC" evidence="22">
    <location>
        <begin position="140"/>
        <end position="233"/>
    </location>
</feature>
<accession>A0AAE0ZIW6</accession>
<evidence type="ECO:0000256" key="4">
    <source>
        <dbReference type="ARBA" id="ARBA00005093"/>
    </source>
</evidence>
<evidence type="ECO:0000256" key="2">
    <source>
        <dbReference type="ARBA" id="ARBA00004648"/>
    </source>
</evidence>
<evidence type="ECO:0000256" key="21">
    <source>
        <dbReference type="SAM" id="SignalP"/>
    </source>
</evidence>
<dbReference type="Pfam" id="PF02485">
    <property type="entry name" value="Branch"/>
    <property type="match status" value="1"/>
</dbReference>
<keyword evidence="15" id="KW-0472">Membrane</keyword>
<protein>
    <recommendedName>
        <fullName evidence="6">protein xylosyltransferase</fullName>
        <ecNumber evidence="6">2.4.2.26</ecNumber>
    </recommendedName>
    <alternativeName>
        <fullName evidence="18">Peptide O-xylosyltransferase</fullName>
    </alternativeName>
</protein>
<keyword evidence="24" id="KW-1185">Reference proteome</keyword>
<dbReference type="GO" id="GO:0005789">
    <property type="term" value="C:endoplasmic reticulum membrane"/>
    <property type="evidence" value="ECO:0007669"/>
    <property type="project" value="UniProtKB-SubCell"/>
</dbReference>
<feature type="region of interest" description="Disordered" evidence="20">
    <location>
        <begin position="37"/>
        <end position="57"/>
    </location>
</feature>
<comment type="caution">
    <text evidence="23">The sequence shown here is derived from an EMBL/GenBank/DDBJ whole genome shotgun (WGS) entry which is preliminary data.</text>
</comment>
<evidence type="ECO:0000256" key="6">
    <source>
        <dbReference type="ARBA" id="ARBA00011972"/>
    </source>
</evidence>
<evidence type="ECO:0000256" key="3">
    <source>
        <dbReference type="ARBA" id="ARBA00004840"/>
    </source>
</evidence>
<dbReference type="PANTHER" id="PTHR46025">
    <property type="entry name" value="XYLOSYLTRANSFERASE OXT"/>
    <property type="match status" value="1"/>
</dbReference>
<evidence type="ECO:0000259" key="22">
    <source>
        <dbReference type="PROSITE" id="PS51212"/>
    </source>
</evidence>
<keyword evidence="17" id="KW-0325">Glycoprotein</keyword>
<feature type="compositionally biased region" description="Basic and acidic residues" evidence="20">
    <location>
        <begin position="877"/>
        <end position="898"/>
    </location>
</feature>
<dbReference type="GO" id="GO:0050650">
    <property type="term" value="P:chondroitin sulfate proteoglycan biosynthetic process"/>
    <property type="evidence" value="ECO:0007669"/>
    <property type="project" value="TreeGrafter"/>
</dbReference>
<keyword evidence="21" id="KW-0732">Signal</keyword>
<evidence type="ECO:0000256" key="8">
    <source>
        <dbReference type="ARBA" id="ARBA00022679"/>
    </source>
</evidence>
<keyword evidence="7" id="KW-0328">Glycosyltransferase</keyword>
<dbReference type="EC" id="2.4.2.26" evidence="6"/>
<dbReference type="PANTHER" id="PTHR46025:SF3">
    <property type="entry name" value="XYLOSYLTRANSFERASE OXT"/>
    <property type="match status" value="1"/>
</dbReference>
<evidence type="ECO:0000256" key="11">
    <source>
        <dbReference type="ARBA" id="ARBA00022824"/>
    </source>
</evidence>
<evidence type="ECO:0000313" key="23">
    <source>
        <dbReference type="EMBL" id="KAK3769746.1"/>
    </source>
</evidence>
<organism evidence="23 24">
    <name type="scientific">Elysia crispata</name>
    <name type="common">lettuce slug</name>
    <dbReference type="NCBI Taxonomy" id="231223"/>
    <lineage>
        <taxon>Eukaryota</taxon>
        <taxon>Metazoa</taxon>
        <taxon>Spiralia</taxon>
        <taxon>Lophotrochozoa</taxon>
        <taxon>Mollusca</taxon>
        <taxon>Gastropoda</taxon>
        <taxon>Heterobranchia</taxon>
        <taxon>Euthyneura</taxon>
        <taxon>Panpulmonata</taxon>
        <taxon>Sacoglossa</taxon>
        <taxon>Placobranchoidea</taxon>
        <taxon>Plakobranchidae</taxon>
        <taxon>Elysia</taxon>
    </lineage>
</organism>
<evidence type="ECO:0000256" key="1">
    <source>
        <dbReference type="ARBA" id="ARBA00004323"/>
    </source>
</evidence>